<organism evidence="2 3">
    <name type="scientific">Xylaria bambusicola</name>
    <dbReference type="NCBI Taxonomy" id="326684"/>
    <lineage>
        <taxon>Eukaryota</taxon>
        <taxon>Fungi</taxon>
        <taxon>Dikarya</taxon>
        <taxon>Ascomycota</taxon>
        <taxon>Pezizomycotina</taxon>
        <taxon>Sordariomycetes</taxon>
        <taxon>Xylariomycetidae</taxon>
        <taxon>Xylariales</taxon>
        <taxon>Xylariaceae</taxon>
        <taxon>Xylaria</taxon>
    </lineage>
</organism>
<feature type="compositionally biased region" description="Low complexity" evidence="1">
    <location>
        <begin position="25"/>
        <end position="62"/>
    </location>
</feature>
<gene>
    <name evidence="2" type="ORF">RRF57_000486</name>
</gene>
<sequence length="101" mass="9784">MSRKIGSASLSPYASGKGEASGNASPSSTSSSSSSSSSPSSSVSKSPSRTSTCATSSSCPAPLRADGSLSDIFQKAVGPAGPRGSKSLQILVVSDPSGVIT</sequence>
<dbReference type="AlphaFoldDB" id="A0AAN7YU77"/>
<reference evidence="2 3" key="1">
    <citation type="submission" date="2023-10" db="EMBL/GenBank/DDBJ databases">
        <title>Draft genome sequence of Xylaria bambusicola isolate GMP-LS, the root and basal stem rot pathogen of sugarcane in Indonesia.</title>
        <authorList>
            <person name="Selvaraj P."/>
            <person name="Muralishankar V."/>
            <person name="Muruganantham S."/>
            <person name="Sp S."/>
            <person name="Haryani S."/>
            <person name="Lau K.J.X."/>
            <person name="Naqvi N.I."/>
        </authorList>
    </citation>
    <scope>NUCLEOTIDE SEQUENCE [LARGE SCALE GENOMIC DNA]</scope>
    <source>
        <strain evidence="2">GMP-LS</strain>
    </source>
</reference>
<evidence type="ECO:0000256" key="1">
    <source>
        <dbReference type="SAM" id="MobiDB-lite"/>
    </source>
</evidence>
<dbReference type="Proteomes" id="UP001305414">
    <property type="component" value="Unassembled WGS sequence"/>
</dbReference>
<evidence type="ECO:0000313" key="3">
    <source>
        <dbReference type="Proteomes" id="UP001305414"/>
    </source>
</evidence>
<protein>
    <submittedName>
        <fullName evidence="2">Uncharacterized protein</fullName>
    </submittedName>
</protein>
<evidence type="ECO:0000313" key="2">
    <source>
        <dbReference type="EMBL" id="KAK5624770.1"/>
    </source>
</evidence>
<keyword evidence="3" id="KW-1185">Reference proteome</keyword>
<comment type="caution">
    <text evidence="2">The sequence shown here is derived from an EMBL/GenBank/DDBJ whole genome shotgun (WGS) entry which is preliminary data.</text>
</comment>
<proteinExistence type="predicted"/>
<dbReference type="EMBL" id="JAWHQM010000001">
    <property type="protein sequence ID" value="KAK5624770.1"/>
    <property type="molecule type" value="Genomic_DNA"/>
</dbReference>
<feature type="region of interest" description="Disordered" evidence="1">
    <location>
        <begin position="1"/>
        <end position="65"/>
    </location>
</feature>
<accession>A0AAN7YU77</accession>
<name>A0AAN7YU77_9PEZI</name>